<comment type="caution">
    <text evidence="1">The sequence shown here is derived from an EMBL/GenBank/DDBJ whole genome shotgun (WGS) entry which is preliminary data.</text>
</comment>
<evidence type="ECO:0000313" key="2">
    <source>
        <dbReference type="Proteomes" id="UP000559256"/>
    </source>
</evidence>
<proteinExistence type="predicted"/>
<dbReference type="AlphaFoldDB" id="A0A8H5D562"/>
<name>A0A8H5D562_9AGAR</name>
<sequence length="144" mass="16225">MYLSFMIPSSSSRFLDVSRKLSGSFSSPLRPPPPPFNAPDTLAPRYPSHRYSPFLDQLHIIEEDFGEGLLMLFVQKNALSALVKIWLDGGFKGDYDAEVDRLSLDAKSGTGKNGNGEMVELWLRVILGLMSMTTTMMTRRSFWE</sequence>
<reference evidence="1 2" key="1">
    <citation type="journal article" date="2020" name="ISME J.">
        <title>Uncovering the hidden diversity of litter-decomposition mechanisms in mushroom-forming fungi.</title>
        <authorList>
            <person name="Floudas D."/>
            <person name="Bentzer J."/>
            <person name="Ahren D."/>
            <person name="Johansson T."/>
            <person name="Persson P."/>
            <person name="Tunlid A."/>
        </authorList>
    </citation>
    <scope>NUCLEOTIDE SEQUENCE [LARGE SCALE GENOMIC DNA]</scope>
    <source>
        <strain evidence="1 2">CBS 291.85</strain>
    </source>
</reference>
<organism evidence="1 2">
    <name type="scientific">Tetrapyrgos nigripes</name>
    <dbReference type="NCBI Taxonomy" id="182062"/>
    <lineage>
        <taxon>Eukaryota</taxon>
        <taxon>Fungi</taxon>
        <taxon>Dikarya</taxon>
        <taxon>Basidiomycota</taxon>
        <taxon>Agaricomycotina</taxon>
        <taxon>Agaricomycetes</taxon>
        <taxon>Agaricomycetidae</taxon>
        <taxon>Agaricales</taxon>
        <taxon>Marasmiineae</taxon>
        <taxon>Marasmiaceae</taxon>
        <taxon>Tetrapyrgos</taxon>
    </lineage>
</organism>
<dbReference type="EMBL" id="JAACJM010000061">
    <property type="protein sequence ID" value="KAF5353780.1"/>
    <property type="molecule type" value="Genomic_DNA"/>
</dbReference>
<keyword evidence="2" id="KW-1185">Reference proteome</keyword>
<accession>A0A8H5D562</accession>
<evidence type="ECO:0000313" key="1">
    <source>
        <dbReference type="EMBL" id="KAF5353780.1"/>
    </source>
</evidence>
<dbReference type="Proteomes" id="UP000559256">
    <property type="component" value="Unassembled WGS sequence"/>
</dbReference>
<protein>
    <submittedName>
        <fullName evidence="1">Uncharacterized protein</fullName>
    </submittedName>
</protein>
<gene>
    <name evidence="1" type="ORF">D9758_010622</name>
</gene>